<keyword evidence="8" id="KW-1185">Reference proteome</keyword>
<evidence type="ECO:0000256" key="3">
    <source>
        <dbReference type="ARBA" id="ARBA00022827"/>
    </source>
</evidence>
<evidence type="ECO:0000256" key="4">
    <source>
        <dbReference type="ARBA" id="ARBA00023002"/>
    </source>
</evidence>
<keyword evidence="3" id="KW-0274">FAD</keyword>
<evidence type="ECO:0000256" key="1">
    <source>
        <dbReference type="ARBA" id="ARBA00007992"/>
    </source>
</evidence>
<evidence type="ECO:0000313" key="8">
    <source>
        <dbReference type="Proteomes" id="UP001221142"/>
    </source>
</evidence>
<dbReference type="PANTHER" id="PTHR13789:SF309">
    <property type="entry name" value="PUTATIVE (AFU_ORTHOLOGUE AFUA_6G14510)-RELATED"/>
    <property type="match status" value="1"/>
</dbReference>
<evidence type="ECO:0000256" key="5">
    <source>
        <dbReference type="ARBA" id="ARBA00023033"/>
    </source>
</evidence>
<sequence length="520" mass="56879">MSQHPKRAKGRLHRPIVTAFFSLPLASTSSSPSFTCPHKMSSSDRLDFIIVGASVAGLGAAISLKNSGHNVLILEKSSRLAGAESGINGCARVPPNGNKVLKDWGLEAKAKAAAAVMPGWAFYKYFSGEGVDPVHLGNNIWSDELSFEAQGGYAQYRYQELIGILYEEAIRAVRVDRKARTPPRVSVLFDAEVVSIDCDTCTVTLRSGETHTGDAILGADGARGVVRQILMDEEGVSLEDDVPTGMSIYSSIIPKQVVFDNGLDEWFYKGLGTTIWMGPNRAFMACPVGGNSDLTIFLYTTENPDDRTWTEEASIKITDVLGQCDPRLEKLASLAGKVTCIQIKKPYALESWVSESGKVLAIGEAAHPFPPGGLHPFSISLEDGASIGRMFSHTQDPSRVPEFFRAFQEHRENRCARIRDVDQEYVEAMTIPDETIQAARDAGMLANHAAGRNALDGDLQQMHDDFRMVFGYDAADASDEWWINWGRYRDPAAAVNGHAHNLFRDSFAATQVVQVETADE</sequence>
<proteinExistence type="inferred from homology"/>
<keyword evidence="5" id="KW-0503">Monooxygenase</keyword>
<dbReference type="Gene3D" id="3.50.50.60">
    <property type="entry name" value="FAD/NAD(P)-binding domain"/>
    <property type="match status" value="1"/>
</dbReference>
<evidence type="ECO:0000259" key="6">
    <source>
        <dbReference type="Pfam" id="PF01494"/>
    </source>
</evidence>
<keyword evidence="2" id="KW-0285">Flavoprotein</keyword>
<dbReference type="PANTHER" id="PTHR13789">
    <property type="entry name" value="MONOOXYGENASE"/>
    <property type="match status" value="1"/>
</dbReference>
<evidence type="ECO:0000313" key="7">
    <source>
        <dbReference type="EMBL" id="KAJ7638210.1"/>
    </source>
</evidence>
<comment type="caution">
    <text evidence="7">The sequence shown here is derived from an EMBL/GenBank/DDBJ whole genome shotgun (WGS) entry which is preliminary data.</text>
</comment>
<protein>
    <recommendedName>
        <fullName evidence="6">FAD-binding domain-containing protein</fullName>
    </recommendedName>
</protein>
<dbReference type="EMBL" id="JARKIF010000005">
    <property type="protein sequence ID" value="KAJ7638210.1"/>
    <property type="molecule type" value="Genomic_DNA"/>
</dbReference>
<organism evidence="7 8">
    <name type="scientific">Roridomyces roridus</name>
    <dbReference type="NCBI Taxonomy" id="1738132"/>
    <lineage>
        <taxon>Eukaryota</taxon>
        <taxon>Fungi</taxon>
        <taxon>Dikarya</taxon>
        <taxon>Basidiomycota</taxon>
        <taxon>Agaricomycotina</taxon>
        <taxon>Agaricomycetes</taxon>
        <taxon>Agaricomycetidae</taxon>
        <taxon>Agaricales</taxon>
        <taxon>Marasmiineae</taxon>
        <taxon>Mycenaceae</taxon>
        <taxon>Roridomyces</taxon>
    </lineage>
</organism>
<dbReference type="GO" id="GO:0071949">
    <property type="term" value="F:FAD binding"/>
    <property type="evidence" value="ECO:0007669"/>
    <property type="project" value="InterPro"/>
</dbReference>
<reference evidence="7" key="1">
    <citation type="submission" date="2023-03" db="EMBL/GenBank/DDBJ databases">
        <title>Massive genome expansion in bonnet fungi (Mycena s.s.) driven by repeated elements and novel gene families across ecological guilds.</title>
        <authorList>
            <consortium name="Lawrence Berkeley National Laboratory"/>
            <person name="Harder C.B."/>
            <person name="Miyauchi S."/>
            <person name="Viragh M."/>
            <person name="Kuo A."/>
            <person name="Thoen E."/>
            <person name="Andreopoulos B."/>
            <person name="Lu D."/>
            <person name="Skrede I."/>
            <person name="Drula E."/>
            <person name="Henrissat B."/>
            <person name="Morin E."/>
            <person name="Kohler A."/>
            <person name="Barry K."/>
            <person name="LaButti K."/>
            <person name="Morin E."/>
            <person name="Salamov A."/>
            <person name="Lipzen A."/>
            <person name="Mereny Z."/>
            <person name="Hegedus B."/>
            <person name="Baldrian P."/>
            <person name="Stursova M."/>
            <person name="Weitz H."/>
            <person name="Taylor A."/>
            <person name="Grigoriev I.V."/>
            <person name="Nagy L.G."/>
            <person name="Martin F."/>
            <person name="Kauserud H."/>
        </authorList>
    </citation>
    <scope>NUCLEOTIDE SEQUENCE</scope>
    <source>
        <strain evidence="7">9284</strain>
    </source>
</reference>
<dbReference type="PRINTS" id="PR00420">
    <property type="entry name" value="RNGMNOXGNASE"/>
</dbReference>
<name>A0AAD7C3C9_9AGAR</name>
<dbReference type="GO" id="GO:0004497">
    <property type="term" value="F:monooxygenase activity"/>
    <property type="evidence" value="ECO:0007669"/>
    <property type="project" value="UniProtKB-KW"/>
</dbReference>
<dbReference type="SUPFAM" id="SSF51905">
    <property type="entry name" value="FAD/NAD(P)-binding domain"/>
    <property type="match status" value="1"/>
</dbReference>
<keyword evidence="4" id="KW-0560">Oxidoreductase</keyword>
<dbReference type="AlphaFoldDB" id="A0AAD7C3C9"/>
<feature type="domain" description="FAD-binding" evidence="6">
    <location>
        <begin position="47"/>
        <end position="413"/>
    </location>
</feature>
<accession>A0AAD7C3C9</accession>
<gene>
    <name evidence="7" type="ORF">FB45DRAFT_902270</name>
</gene>
<comment type="similarity">
    <text evidence="1">Belongs to the paxM FAD-dependent monooxygenase family.</text>
</comment>
<dbReference type="Pfam" id="PF01494">
    <property type="entry name" value="FAD_binding_3"/>
    <property type="match status" value="1"/>
</dbReference>
<dbReference type="InterPro" id="IPR050493">
    <property type="entry name" value="FAD-dep_Monooxygenase_BioMet"/>
</dbReference>
<evidence type="ECO:0000256" key="2">
    <source>
        <dbReference type="ARBA" id="ARBA00022630"/>
    </source>
</evidence>
<dbReference type="InterPro" id="IPR002938">
    <property type="entry name" value="FAD-bd"/>
</dbReference>
<dbReference type="Proteomes" id="UP001221142">
    <property type="component" value="Unassembled WGS sequence"/>
</dbReference>
<dbReference type="InterPro" id="IPR036188">
    <property type="entry name" value="FAD/NAD-bd_sf"/>
</dbReference>